<protein>
    <submittedName>
        <fullName evidence="2">Glycoside hydrolase family 19 protein</fullName>
    </submittedName>
</protein>
<dbReference type="RefSeq" id="WP_354457946.1">
    <property type="nucleotide sequence ID" value="NZ_JBEWSZ010000001.1"/>
</dbReference>
<keyword evidence="3" id="KW-1185">Reference proteome</keyword>
<dbReference type="EMBL" id="JBEWSZ010000001">
    <property type="protein sequence ID" value="MET2825872.1"/>
    <property type="molecule type" value="Genomic_DNA"/>
</dbReference>
<evidence type="ECO:0000313" key="2">
    <source>
        <dbReference type="EMBL" id="MET2825872.1"/>
    </source>
</evidence>
<evidence type="ECO:0000313" key="3">
    <source>
        <dbReference type="Proteomes" id="UP001548832"/>
    </source>
</evidence>
<dbReference type="PANTHER" id="PTHR34408:SF1">
    <property type="entry name" value="GLYCOSYL HYDROLASE FAMILY 19 DOMAIN-CONTAINING PROTEIN HI_1415"/>
    <property type="match status" value="1"/>
</dbReference>
<gene>
    <name evidence="2" type="ORF">ABVQ20_02670</name>
</gene>
<proteinExistence type="predicted"/>
<sequence length="292" mass="30751">MDRTLASQLAQLCPKASKAIIAGIADNAHLLDQAGINTPIRLRHFFARVCIETGGLGSLEENLNYTAKRASEVWPSRFATSAAAKPFANAPVKLAEKVYGGRLGNFKPGDGWAYRGSGLLQNTGRENFEEVEAATGLPVTANPELLRTFPGALRAATIYWTKRNINALADRNDTTSVCKAVNGGTIGLADQRTWLAKAAKVWPDGAVISFPAAPASQAASPAPVQPAPPRQTPAPAAPVPPVAVPEVSTPSPTPSTPKSVGKPTAAVGLLAILGTTIAMRWNEITTWVHSFF</sequence>
<dbReference type="Gene3D" id="1.10.530.10">
    <property type="match status" value="1"/>
</dbReference>
<reference evidence="2 3" key="1">
    <citation type="submission" date="2024-06" db="EMBL/GenBank/DDBJ databases">
        <authorList>
            <person name="Kim D.-U."/>
        </authorList>
    </citation>
    <scope>NUCLEOTIDE SEQUENCE [LARGE SCALE GENOMIC DNA]</scope>
    <source>
        <strain evidence="2 3">KACC15460</strain>
    </source>
</reference>
<dbReference type="GO" id="GO:0016787">
    <property type="term" value="F:hydrolase activity"/>
    <property type="evidence" value="ECO:0007669"/>
    <property type="project" value="UniProtKB-KW"/>
</dbReference>
<comment type="caution">
    <text evidence="2">The sequence shown here is derived from an EMBL/GenBank/DDBJ whole genome shotgun (WGS) entry which is preliminary data.</text>
</comment>
<dbReference type="InterPro" id="IPR023346">
    <property type="entry name" value="Lysozyme-like_dom_sf"/>
</dbReference>
<keyword evidence="2" id="KW-0378">Hydrolase</keyword>
<organism evidence="2 3">
    <name type="scientific">Mesorhizobium shangrilense</name>
    <dbReference type="NCBI Taxonomy" id="460060"/>
    <lineage>
        <taxon>Bacteria</taxon>
        <taxon>Pseudomonadati</taxon>
        <taxon>Pseudomonadota</taxon>
        <taxon>Alphaproteobacteria</taxon>
        <taxon>Hyphomicrobiales</taxon>
        <taxon>Phyllobacteriaceae</taxon>
        <taxon>Mesorhizobium</taxon>
    </lineage>
</organism>
<feature type="compositionally biased region" description="Pro residues" evidence="1">
    <location>
        <begin position="223"/>
        <end position="243"/>
    </location>
</feature>
<accession>A0ABV2D7D6</accession>
<dbReference type="Proteomes" id="UP001548832">
    <property type="component" value="Unassembled WGS sequence"/>
</dbReference>
<name>A0ABV2D7D6_9HYPH</name>
<evidence type="ECO:0000256" key="1">
    <source>
        <dbReference type="SAM" id="MobiDB-lite"/>
    </source>
</evidence>
<dbReference type="InterPro" id="IPR052354">
    <property type="entry name" value="Cell_Wall_Dynamics_Protein"/>
</dbReference>
<dbReference type="SUPFAM" id="SSF53955">
    <property type="entry name" value="Lysozyme-like"/>
    <property type="match status" value="1"/>
</dbReference>
<feature type="region of interest" description="Disordered" evidence="1">
    <location>
        <begin position="217"/>
        <end position="262"/>
    </location>
</feature>
<dbReference type="PANTHER" id="PTHR34408">
    <property type="entry name" value="FAMILY PROTEIN, PUTATIVE-RELATED"/>
    <property type="match status" value="1"/>
</dbReference>